<dbReference type="Proteomes" id="UP000325684">
    <property type="component" value="Unassembled WGS sequence"/>
</dbReference>
<dbReference type="EMBL" id="VCMV01000003">
    <property type="protein sequence ID" value="KAB0269144.1"/>
    <property type="molecule type" value="Genomic_DNA"/>
</dbReference>
<organism evidence="6 7">
    <name type="scientific">Microvirga brassicacearum</name>
    <dbReference type="NCBI Taxonomy" id="2580413"/>
    <lineage>
        <taxon>Bacteria</taxon>
        <taxon>Pseudomonadati</taxon>
        <taxon>Pseudomonadota</taxon>
        <taxon>Alphaproteobacteria</taxon>
        <taxon>Hyphomicrobiales</taxon>
        <taxon>Methylobacteriaceae</taxon>
        <taxon>Microvirga</taxon>
    </lineage>
</organism>
<evidence type="ECO:0000256" key="5">
    <source>
        <dbReference type="SAM" id="MobiDB-lite"/>
    </source>
</evidence>
<protein>
    <submittedName>
        <fullName evidence="6">HU family DNA-binding protein</fullName>
    </submittedName>
</protein>
<evidence type="ECO:0000256" key="1">
    <source>
        <dbReference type="ARBA" id="ARBA00010529"/>
    </source>
</evidence>
<keyword evidence="7" id="KW-1185">Reference proteome</keyword>
<dbReference type="OrthoDB" id="9804203at2"/>
<keyword evidence="3 6" id="KW-0238">DNA-binding</keyword>
<feature type="region of interest" description="Disordered" evidence="5">
    <location>
        <begin position="1"/>
        <end position="69"/>
    </location>
</feature>
<keyword evidence="2" id="KW-0226">DNA condensation</keyword>
<accession>A0A5N3PHE9</accession>
<dbReference type="GO" id="GO:0005829">
    <property type="term" value="C:cytosol"/>
    <property type="evidence" value="ECO:0007669"/>
    <property type="project" value="TreeGrafter"/>
</dbReference>
<evidence type="ECO:0000256" key="4">
    <source>
        <dbReference type="RuleBase" id="RU003939"/>
    </source>
</evidence>
<dbReference type="GO" id="GO:0030261">
    <property type="term" value="P:chromosome condensation"/>
    <property type="evidence" value="ECO:0007669"/>
    <property type="project" value="UniProtKB-KW"/>
</dbReference>
<dbReference type="InterPro" id="IPR010992">
    <property type="entry name" value="IHF-like_DNA-bd_dom_sf"/>
</dbReference>
<dbReference type="Pfam" id="PF00216">
    <property type="entry name" value="Bac_DNA_binding"/>
    <property type="match status" value="1"/>
</dbReference>
<evidence type="ECO:0000313" key="7">
    <source>
        <dbReference type="Proteomes" id="UP000325684"/>
    </source>
</evidence>
<dbReference type="CDD" id="cd13831">
    <property type="entry name" value="HU"/>
    <property type="match status" value="1"/>
</dbReference>
<feature type="compositionally biased region" description="Low complexity" evidence="5">
    <location>
        <begin position="45"/>
        <end position="62"/>
    </location>
</feature>
<evidence type="ECO:0000313" key="6">
    <source>
        <dbReference type="EMBL" id="KAB0269144.1"/>
    </source>
</evidence>
<dbReference type="Gene3D" id="4.10.520.10">
    <property type="entry name" value="IHF-like DNA-binding proteins"/>
    <property type="match status" value="1"/>
</dbReference>
<dbReference type="SMART" id="SM00411">
    <property type="entry name" value="BHL"/>
    <property type="match status" value="1"/>
</dbReference>
<evidence type="ECO:0000256" key="2">
    <source>
        <dbReference type="ARBA" id="ARBA00023067"/>
    </source>
</evidence>
<sequence length="167" mass="17644">MKGHPLAKTPAKASAKKAPARKAAVKKTTAKSASASKAASKKTTTKVVAGKAAIAKKTPGKVPAKKVAKSAASSPSAILTLRHIAQTISDAHELTKRQANEIIVQVMETITKSLRKGDKVRLSGLGILQVRKRPARMARNPRTGEPVKVKASKKVAFRAAKELKESI</sequence>
<proteinExistence type="inferred from homology"/>
<dbReference type="SUPFAM" id="SSF47729">
    <property type="entry name" value="IHF-like DNA-binding proteins"/>
    <property type="match status" value="1"/>
</dbReference>
<gene>
    <name evidence="6" type="ORF">FEZ63_03280</name>
</gene>
<comment type="similarity">
    <text evidence="1 4">Belongs to the bacterial histone-like protein family.</text>
</comment>
<name>A0A5N3PHE9_9HYPH</name>
<dbReference type="GO" id="GO:0030527">
    <property type="term" value="F:structural constituent of chromatin"/>
    <property type="evidence" value="ECO:0007669"/>
    <property type="project" value="InterPro"/>
</dbReference>
<reference evidence="6 7" key="1">
    <citation type="journal article" date="2019" name="Microorganisms">
        <title>Genome Insights into the Novel Species Microvirga brassicacearum, a Rapeseed Endophyte with Biotechnological Potential.</title>
        <authorList>
            <person name="Jimenez-Gomez A."/>
            <person name="Saati-Santamaria Z."/>
            <person name="Igual J.M."/>
            <person name="Rivas R."/>
            <person name="Mateos P.F."/>
            <person name="Garcia-Fraile P."/>
        </authorList>
    </citation>
    <scope>NUCLEOTIDE SEQUENCE [LARGE SCALE GENOMIC DNA]</scope>
    <source>
        <strain evidence="6 7">CDVBN77</strain>
    </source>
</reference>
<dbReference type="PRINTS" id="PR01727">
    <property type="entry name" value="DNABINDINGHU"/>
</dbReference>
<feature type="compositionally biased region" description="Basic residues" evidence="5">
    <location>
        <begin position="14"/>
        <end position="29"/>
    </location>
</feature>
<dbReference type="InterPro" id="IPR000119">
    <property type="entry name" value="Hist_DNA-bd"/>
</dbReference>
<comment type="caution">
    <text evidence="6">The sequence shown here is derived from an EMBL/GenBank/DDBJ whole genome shotgun (WGS) entry which is preliminary data.</text>
</comment>
<dbReference type="PANTHER" id="PTHR33175:SF3">
    <property type="entry name" value="DNA-BINDING PROTEIN HU-BETA"/>
    <property type="match status" value="1"/>
</dbReference>
<dbReference type="AlphaFoldDB" id="A0A5N3PHE9"/>
<evidence type="ECO:0000256" key="3">
    <source>
        <dbReference type="ARBA" id="ARBA00023125"/>
    </source>
</evidence>
<dbReference type="GO" id="GO:0003677">
    <property type="term" value="F:DNA binding"/>
    <property type="evidence" value="ECO:0007669"/>
    <property type="project" value="UniProtKB-KW"/>
</dbReference>
<dbReference type="PANTHER" id="PTHR33175">
    <property type="entry name" value="DNA-BINDING PROTEIN HU"/>
    <property type="match status" value="1"/>
</dbReference>